<accession>A0ABT5MBE3</accession>
<dbReference type="PRINTS" id="PR00410">
    <property type="entry name" value="PHEHYDRXLASE"/>
</dbReference>
<dbReference type="PROSITE" id="PS51085">
    <property type="entry name" value="2FE2S_FER_2"/>
    <property type="match status" value="1"/>
</dbReference>
<evidence type="ECO:0000313" key="6">
    <source>
        <dbReference type="Proteomes" id="UP001528672"/>
    </source>
</evidence>
<evidence type="ECO:0000313" key="5">
    <source>
        <dbReference type="EMBL" id="MDD0813224.1"/>
    </source>
</evidence>
<dbReference type="InterPro" id="IPR006058">
    <property type="entry name" value="2Fe2S_fd_BS"/>
</dbReference>
<dbReference type="CDD" id="cd00207">
    <property type="entry name" value="fer2"/>
    <property type="match status" value="1"/>
</dbReference>
<feature type="domain" description="FAD-binding FR-type" evidence="4">
    <location>
        <begin position="103"/>
        <end position="204"/>
    </location>
</feature>
<dbReference type="SUPFAM" id="SSF54292">
    <property type="entry name" value="2Fe-2S ferredoxin-like"/>
    <property type="match status" value="1"/>
</dbReference>
<dbReference type="SUPFAM" id="SSF63380">
    <property type="entry name" value="Riboflavin synthase domain-like"/>
    <property type="match status" value="1"/>
</dbReference>
<keyword evidence="2" id="KW-0001">2Fe-2S</keyword>
<evidence type="ECO:0000256" key="2">
    <source>
        <dbReference type="ARBA" id="ARBA00022714"/>
    </source>
</evidence>
<dbReference type="SUPFAM" id="SSF52343">
    <property type="entry name" value="Ferredoxin reductase-like, C-terminal NADP-linked domain"/>
    <property type="match status" value="1"/>
</dbReference>
<dbReference type="Pfam" id="PF00970">
    <property type="entry name" value="FAD_binding_6"/>
    <property type="match status" value="1"/>
</dbReference>
<dbReference type="InterPro" id="IPR039261">
    <property type="entry name" value="FNR_nucleotide-bd"/>
</dbReference>
<feature type="domain" description="2Fe-2S ferredoxin-type" evidence="3">
    <location>
        <begin position="3"/>
        <end position="96"/>
    </location>
</feature>
<proteinExistence type="predicted"/>
<organism evidence="5 6">
    <name type="scientific">Curvibacter microcysteis</name>
    <dbReference type="NCBI Taxonomy" id="3026419"/>
    <lineage>
        <taxon>Bacteria</taxon>
        <taxon>Pseudomonadati</taxon>
        <taxon>Pseudomonadota</taxon>
        <taxon>Betaproteobacteria</taxon>
        <taxon>Burkholderiales</taxon>
        <taxon>Comamonadaceae</taxon>
        <taxon>Curvibacter</taxon>
    </lineage>
</organism>
<evidence type="ECO:0000259" key="4">
    <source>
        <dbReference type="PROSITE" id="PS51384"/>
    </source>
</evidence>
<dbReference type="Gene3D" id="3.40.50.80">
    <property type="entry name" value="Nucleotide-binding domain of ferredoxin-NADP reductase (FNR) module"/>
    <property type="match status" value="1"/>
</dbReference>
<dbReference type="RefSeq" id="WP_273924754.1">
    <property type="nucleotide sequence ID" value="NZ_JAQSIO010000001.1"/>
</dbReference>
<dbReference type="InterPro" id="IPR017938">
    <property type="entry name" value="Riboflavin_synthase-like_b-brl"/>
</dbReference>
<dbReference type="Proteomes" id="UP001528672">
    <property type="component" value="Unassembled WGS sequence"/>
</dbReference>
<dbReference type="InterPro" id="IPR017927">
    <property type="entry name" value="FAD-bd_FR_type"/>
</dbReference>
<name>A0ABT5MBE3_9BURK</name>
<dbReference type="InterPro" id="IPR036010">
    <property type="entry name" value="2Fe-2S_ferredoxin-like_sf"/>
</dbReference>
<dbReference type="PROSITE" id="PS00197">
    <property type="entry name" value="2FE2S_FER_1"/>
    <property type="match status" value="1"/>
</dbReference>
<comment type="cofactor">
    <cofactor evidence="1">
        <name>FAD</name>
        <dbReference type="ChEBI" id="CHEBI:57692"/>
    </cofactor>
</comment>
<dbReference type="EMBL" id="JAQSIO010000001">
    <property type="protein sequence ID" value="MDD0813224.1"/>
    <property type="molecule type" value="Genomic_DNA"/>
</dbReference>
<dbReference type="PANTHER" id="PTHR47354:SF5">
    <property type="entry name" value="PROTEIN RFBI"/>
    <property type="match status" value="1"/>
</dbReference>
<keyword evidence="2" id="KW-0479">Metal-binding</keyword>
<dbReference type="InterPro" id="IPR001433">
    <property type="entry name" value="OxRdtase_FAD/NAD-bd"/>
</dbReference>
<reference evidence="5 6" key="1">
    <citation type="submission" date="2023-02" db="EMBL/GenBank/DDBJ databases">
        <title>Bacterial whole genome sequence for Curvibacter sp. HBC28.</title>
        <authorList>
            <person name="Le V."/>
            <person name="Ko S.-R."/>
            <person name="Ahn C.-Y."/>
            <person name="Oh H.-M."/>
        </authorList>
    </citation>
    <scope>NUCLEOTIDE SEQUENCE [LARGE SCALE GENOMIC DNA]</scope>
    <source>
        <strain evidence="5 6">HBC28</strain>
    </source>
</reference>
<sequence length="337" mass="36946">MEHQIGLRFEDGATRFIQVRSGETLADASIRQGIRFPVDCREGACGTCRCQVESGDFDPGDCAEDALSAADAQLGWALGCQMRPRSHGVVHVPIDASACLHKPLELEVRVRSLQKRGPRMVSLTLEHPQLMAMRFLPGQYLRLWLPDGSASRAYSFSSLVREPGEVDLLVRLLPDGRMSQWLQHQAQAGESLKLQASFGSFYLRPARRPLLMLAGGTGLGPMLAMLELLAQNPDSAPACHLLLGLSDDQDVPVLSLLQTLRHRLPQLEVTLCVSDPASTQGLRGHLVQHLQPSMLREGDVDMYVCGPPMMVQALSDWMATAPCQPAGFYIERFTPGA</sequence>
<dbReference type="InterPro" id="IPR050415">
    <property type="entry name" value="MRET"/>
</dbReference>
<dbReference type="Pfam" id="PF00111">
    <property type="entry name" value="Fer2"/>
    <property type="match status" value="1"/>
</dbReference>
<evidence type="ECO:0000256" key="1">
    <source>
        <dbReference type="ARBA" id="ARBA00001974"/>
    </source>
</evidence>
<gene>
    <name evidence="5" type="ORF">PSQ39_01135</name>
</gene>
<keyword evidence="6" id="KW-1185">Reference proteome</keyword>
<dbReference type="Pfam" id="PF00175">
    <property type="entry name" value="NAD_binding_1"/>
    <property type="match status" value="1"/>
</dbReference>
<dbReference type="PANTHER" id="PTHR47354">
    <property type="entry name" value="NADH OXIDOREDUCTASE HCR"/>
    <property type="match status" value="1"/>
</dbReference>
<keyword evidence="2" id="KW-0408">Iron</keyword>
<dbReference type="InterPro" id="IPR008333">
    <property type="entry name" value="Cbr1-like_FAD-bd_dom"/>
</dbReference>
<dbReference type="Gene3D" id="2.40.30.10">
    <property type="entry name" value="Translation factors"/>
    <property type="match status" value="1"/>
</dbReference>
<dbReference type="InterPro" id="IPR012675">
    <property type="entry name" value="Beta-grasp_dom_sf"/>
</dbReference>
<protein>
    <submittedName>
        <fullName evidence="5">2Fe-2S iron-sulfur cluster-binding protein</fullName>
    </submittedName>
</protein>
<dbReference type="PROSITE" id="PS51384">
    <property type="entry name" value="FAD_FR"/>
    <property type="match status" value="1"/>
</dbReference>
<dbReference type="InterPro" id="IPR001041">
    <property type="entry name" value="2Fe-2S_ferredoxin-type"/>
</dbReference>
<dbReference type="Gene3D" id="3.10.20.30">
    <property type="match status" value="1"/>
</dbReference>
<keyword evidence="2" id="KW-0411">Iron-sulfur</keyword>
<comment type="caution">
    <text evidence="5">The sequence shown here is derived from an EMBL/GenBank/DDBJ whole genome shotgun (WGS) entry which is preliminary data.</text>
</comment>
<evidence type="ECO:0000259" key="3">
    <source>
        <dbReference type="PROSITE" id="PS51085"/>
    </source>
</evidence>